<evidence type="ECO:0000256" key="8">
    <source>
        <dbReference type="ARBA" id="ARBA00048679"/>
    </source>
</evidence>
<feature type="region of interest" description="Disordered" evidence="11">
    <location>
        <begin position="27"/>
        <end position="55"/>
    </location>
</feature>
<dbReference type="InterPro" id="IPR001245">
    <property type="entry name" value="Ser-Thr/Tyr_kinase_cat_dom"/>
</dbReference>
<feature type="compositionally biased region" description="Basic and acidic residues" evidence="11">
    <location>
        <begin position="27"/>
        <end position="42"/>
    </location>
</feature>
<comment type="catalytic activity">
    <reaction evidence="8">
        <text>L-seryl-[protein] + ATP = O-phospho-L-seryl-[protein] + ADP + H(+)</text>
        <dbReference type="Rhea" id="RHEA:17989"/>
        <dbReference type="Rhea" id="RHEA-COMP:9863"/>
        <dbReference type="Rhea" id="RHEA-COMP:11604"/>
        <dbReference type="ChEBI" id="CHEBI:15378"/>
        <dbReference type="ChEBI" id="CHEBI:29999"/>
        <dbReference type="ChEBI" id="CHEBI:30616"/>
        <dbReference type="ChEBI" id="CHEBI:83421"/>
        <dbReference type="ChEBI" id="CHEBI:456216"/>
        <dbReference type="EC" id="2.7.11.1"/>
    </reaction>
</comment>
<comment type="catalytic activity">
    <reaction evidence="7">
        <text>L-threonyl-[protein] + ATP = O-phospho-L-threonyl-[protein] + ADP + H(+)</text>
        <dbReference type="Rhea" id="RHEA:46608"/>
        <dbReference type="Rhea" id="RHEA-COMP:11060"/>
        <dbReference type="Rhea" id="RHEA-COMP:11605"/>
        <dbReference type="ChEBI" id="CHEBI:15378"/>
        <dbReference type="ChEBI" id="CHEBI:30013"/>
        <dbReference type="ChEBI" id="CHEBI:30616"/>
        <dbReference type="ChEBI" id="CHEBI:61977"/>
        <dbReference type="ChEBI" id="CHEBI:456216"/>
        <dbReference type="EC" id="2.7.11.1"/>
    </reaction>
</comment>
<dbReference type="OMA" id="KPFTANC"/>
<gene>
    <name evidence="13" type="ORF">TRITD_4Av1G112010</name>
</gene>
<dbReference type="GO" id="GO:0004674">
    <property type="term" value="F:protein serine/threonine kinase activity"/>
    <property type="evidence" value="ECO:0007669"/>
    <property type="project" value="UniProtKB-KW"/>
</dbReference>
<dbReference type="FunFam" id="1.10.510.10:FF:000095">
    <property type="entry name" value="protein STRUBBELIG-RECEPTOR FAMILY 8"/>
    <property type="match status" value="1"/>
</dbReference>
<dbReference type="Gramene" id="TRITD4Av1G112010.1">
    <property type="protein sequence ID" value="TRITD4Av1G112010.1"/>
    <property type="gene ID" value="TRITD4Av1G112010"/>
</dbReference>
<evidence type="ECO:0000256" key="9">
    <source>
        <dbReference type="PROSITE-ProRule" id="PRU10141"/>
    </source>
</evidence>
<dbReference type="PROSITE" id="PS50011">
    <property type="entry name" value="PROTEIN_KINASE_DOM"/>
    <property type="match status" value="1"/>
</dbReference>
<evidence type="ECO:0000256" key="3">
    <source>
        <dbReference type="ARBA" id="ARBA00022679"/>
    </source>
</evidence>
<dbReference type="SUPFAM" id="SSF56112">
    <property type="entry name" value="Protein kinase-like (PK-like)"/>
    <property type="match status" value="1"/>
</dbReference>
<dbReference type="EMBL" id="LT934117">
    <property type="protein sequence ID" value="VAH91630.1"/>
    <property type="molecule type" value="Genomic_DNA"/>
</dbReference>
<evidence type="ECO:0000256" key="2">
    <source>
        <dbReference type="ARBA" id="ARBA00022527"/>
    </source>
</evidence>
<evidence type="ECO:0000313" key="14">
    <source>
        <dbReference type="Proteomes" id="UP000324705"/>
    </source>
</evidence>
<reference evidence="13 14" key="1">
    <citation type="submission" date="2017-09" db="EMBL/GenBank/DDBJ databases">
        <authorList>
            <consortium name="International Durum Wheat Genome Sequencing Consortium (IDWGSC)"/>
            <person name="Milanesi L."/>
        </authorList>
    </citation>
    <scope>NUCLEOTIDE SEQUENCE [LARGE SCALE GENOMIC DNA]</scope>
    <source>
        <strain evidence="14">cv. Svevo</strain>
    </source>
</reference>
<proteinExistence type="inferred from homology"/>
<keyword evidence="2 10" id="KW-0723">Serine/threonine-protein kinase</keyword>
<evidence type="ECO:0000256" key="11">
    <source>
        <dbReference type="SAM" id="MobiDB-lite"/>
    </source>
</evidence>
<feature type="domain" description="Protein kinase" evidence="12">
    <location>
        <begin position="158"/>
        <end position="443"/>
    </location>
</feature>
<dbReference type="PROSITE" id="PS00107">
    <property type="entry name" value="PROTEIN_KINASE_ATP"/>
    <property type="match status" value="1"/>
</dbReference>
<comment type="similarity">
    <text evidence="10">Belongs to the protein kinase superfamily.</text>
</comment>
<dbReference type="InterPro" id="IPR017441">
    <property type="entry name" value="Protein_kinase_ATP_BS"/>
</dbReference>
<evidence type="ECO:0000256" key="7">
    <source>
        <dbReference type="ARBA" id="ARBA00047899"/>
    </source>
</evidence>
<evidence type="ECO:0000256" key="5">
    <source>
        <dbReference type="ARBA" id="ARBA00022777"/>
    </source>
</evidence>
<protein>
    <recommendedName>
        <fullName evidence="1">non-specific serine/threonine protein kinase</fullName>
        <ecNumber evidence="1">2.7.11.1</ecNumber>
    </recommendedName>
</protein>
<dbReference type="InterPro" id="IPR050823">
    <property type="entry name" value="Plant_Ser_Thr_Prot_Kinase"/>
</dbReference>
<dbReference type="Gene3D" id="1.10.510.10">
    <property type="entry name" value="Transferase(Phosphotransferase) domain 1"/>
    <property type="match status" value="1"/>
</dbReference>
<evidence type="ECO:0000256" key="10">
    <source>
        <dbReference type="RuleBase" id="RU000304"/>
    </source>
</evidence>
<dbReference type="PROSITE" id="PS00108">
    <property type="entry name" value="PROTEIN_KINASE_ST"/>
    <property type="match status" value="1"/>
</dbReference>
<dbReference type="PANTHER" id="PTHR45621">
    <property type="entry name" value="OS01G0588500 PROTEIN-RELATED"/>
    <property type="match status" value="1"/>
</dbReference>
<name>A0A9R0SB67_TRITD</name>
<sequence>MDPCGGARGETWWLTGSRREVAVCSGRREASGIDGDRRRRSEEGEEDGGGVEVRSIDDQFNMDERRMPRSWRPVLASATKCCSSEDAVVAGNGLTSCRPARSEFSRRLASFRRLSSMTNSPATPRDGKDDEAAGGMGMGPMQLHSFSLNELRGVTHDFSSGYLLGEGGFGTVHKGFVDAGMRPGLEPQPVAVKQLDIAGHQGHREWLAEVIFLGQFRDQHLVKLLGYCCEDEERLLVYEFMPRGSLENHLFKRISATLPWGTRLKVAIGAAKGLAFLHGAKQPVIYRDFKASNILLDSEFTAKLSDFGLAKMGPEGEDTHVTTRVMGTHGYAAPEYVQTGHLTMKSDVYSFGVVLLELLTGRRAMEHIRGRGAHAKQTIKLVEWTRPYLASSRRLRCIMDPKLAGHYSVKGARGLAHLAVQCTSAQPRDRPSMVAVVEALERLQGLKDMAVSIGLWPTTPVAGRNALSAKFRAEMEGAGTGSGAVLRRRSASAKLP</sequence>
<dbReference type="InterPro" id="IPR011009">
    <property type="entry name" value="Kinase-like_dom_sf"/>
</dbReference>
<dbReference type="AlphaFoldDB" id="A0A9R0SB67"/>
<evidence type="ECO:0000256" key="4">
    <source>
        <dbReference type="ARBA" id="ARBA00022741"/>
    </source>
</evidence>
<keyword evidence="3" id="KW-0808">Transferase</keyword>
<keyword evidence="4 9" id="KW-0547">Nucleotide-binding</keyword>
<organism evidence="13 14">
    <name type="scientific">Triticum turgidum subsp. durum</name>
    <name type="common">Durum wheat</name>
    <name type="synonym">Triticum durum</name>
    <dbReference type="NCBI Taxonomy" id="4567"/>
    <lineage>
        <taxon>Eukaryota</taxon>
        <taxon>Viridiplantae</taxon>
        <taxon>Streptophyta</taxon>
        <taxon>Embryophyta</taxon>
        <taxon>Tracheophyta</taxon>
        <taxon>Spermatophyta</taxon>
        <taxon>Magnoliopsida</taxon>
        <taxon>Liliopsida</taxon>
        <taxon>Poales</taxon>
        <taxon>Poaceae</taxon>
        <taxon>BOP clade</taxon>
        <taxon>Pooideae</taxon>
        <taxon>Triticodae</taxon>
        <taxon>Triticeae</taxon>
        <taxon>Triticinae</taxon>
        <taxon>Triticum</taxon>
    </lineage>
</organism>
<keyword evidence="6 9" id="KW-0067">ATP-binding</keyword>
<feature type="region of interest" description="Disordered" evidence="11">
    <location>
        <begin position="116"/>
        <end position="137"/>
    </location>
</feature>
<dbReference type="InterPro" id="IPR008271">
    <property type="entry name" value="Ser/Thr_kinase_AS"/>
</dbReference>
<evidence type="ECO:0000256" key="6">
    <source>
        <dbReference type="ARBA" id="ARBA00022840"/>
    </source>
</evidence>
<evidence type="ECO:0000313" key="13">
    <source>
        <dbReference type="EMBL" id="VAH91630.1"/>
    </source>
</evidence>
<dbReference type="InterPro" id="IPR000719">
    <property type="entry name" value="Prot_kinase_dom"/>
</dbReference>
<dbReference type="CDD" id="cd14066">
    <property type="entry name" value="STKc_IRAK"/>
    <property type="match status" value="1"/>
</dbReference>
<dbReference type="GO" id="GO:0005524">
    <property type="term" value="F:ATP binding"/>
    <property type="evidence" value="ECO:0007669"/>
    <property type="project" value="UniProtKB-UniRule"/>
</dbReference>
<keyword evidence="14" id="KW-1185">Reference proteome</keyword>
<feature type="binding site" evidence="9">
    <location>
        <position position="193"/>
    </location>
    <ligand>
        <name>ATP</name>
        <dbReference type="ChEBI" id="CHEBI:30616"/>
    </ligand>
</feature>
<evidence type="ECO:0000256" key="1">
    <source>
        <dbReference type="ARBA" id="ARBA00012513"/>
    </source>
</evidence>
<dbReference type="EC" id="2.7.11.1" evidence="1"/>
<dbReference type="Proteomes" id="UP000324705">
    <property type="component" value="Chromosome 4A"/>
</dbReference>
<accession>A0A9R0SB67</accession>
<dbReference type="Gene3D" id="3.30.200.20">
    <property type="entry name" value="Phosphorylase Kinase, domain 1"/>
    <property type="match status" value="1"/>
</dbReference>
<dbReference type="FunFam" id="3.30.200.20:FF:000228">
    <property type="entry name" value="Serine/threonine-protein kinase BIK1"/>
    <property type="match status" value="1"/>
</dbReference>
<dbReference type="Pfam" id="PF07714">
    <property type="entry name" value="PK_Tyr_Ser-Thr"/>
    <property type="match status" value="1"/>
</dbReference>
<evidence type="ECO:0000259" key="12">
    <source>
        <dbReference type="PROSITE" id="PS50011"/>
    </source>
</evidence>
<keyword evidence="5" id="KW-0418">Kinase</keyword>